<evidence type="ECO:0000256" key="1">
    <source>
        <dbReference type="SAM" id="MobiDB-lite"/>
    </source>
</evidence>
<proteinExistence type="predicted"/>
<evidence type="ECO:0000313" key="3">
    <source>
        <dbReference type="Proteomes" id="UP000600918"/>
    </source>
</evidence>
<accession>A0A834UDT7</accession>
<reference evidence="2" key="1">
    <citation type="journal article" date="2020" name="G3 (Bethesda)">
        <title>High-Quality Assemblies for Three Invasive Social Wasps from the &lt;i&gt;Vespula&lt;/i&gt; Genus.</title>
        <authorList>
            <person name="Harrop T.W.R."/>
            <person name="Guhlin J."/>
            <person name="McLaughlin G.M."/>
            <person name="Permina E."/>
            <person name="Stockwell P."/>
            <person name="Gilligan J."/>
            <person name="Le Lec M.F."/>
            <person name="Gruber M.A.M."/>
            <person name="Quinn O."/>
            <person name="Lovegrove M."/>
            <person name="Duncan E.J."/>
            <person name="Remnant E.J."/>
            <person name="Van Eeckhoven J."/>
            <person name="Graham B."/>
            <person name="Knapp R.A."/>
            <person name="Langford K.W."/>
            <person name="Kronenberg Z."/>
            <person name="Press M.O."/>
            <person name="Eacker S.M."/>
            <person name="Wilson-Rankin E.E."/>
            <person name="Purcell J."/>
            <person name="Lester P.J."/>
            <person name="Dearden P.K."/>
        </authorList>
    </citation>
    <scope>NUCLEOTIDE SEQUENCE</scope>
    <source>
        <strain evidence="2">Volc-1</strain>
    </source>
</reference>
<keyword evidence="3" id="KW-1185">Reference proteome</keyword>
<gene>
    <name evidence="2" type="ORF">H0235_005407</name>
</gene>
<dbReference type="AlphaFoldDB" id="A0A834UDT7"/>
<evidence type="ECO:0000313" key="2">
    <source>
        <dbReference type="EMBL" id="KAF7432483.1"/>
    </source>
</evidence>
<organism evidence="2 3">
    <name type="scientific">Vespula pensylvanica</name>
    <name type="common">Western yellow jacket</name>
    <name type="synonym">Wasp</name>
    <dbReference type="NCBI Taxonomy" id="30213"/>
    <lineage>
        <taxon>Eukaryota</taxon>
        <taxon>Metazoa</taxon>
        <taxon>Ecdysozoa</taxon>
        <taxon>Arthropoda</taxon>
        <taxon>Hexapoda</taxon>
        <taxon>Insecta</taxon>
        <taxon>Pterygota</taxon>
        <taxon>Neoptera</taxon>
        <taxon>Endopterygota</taxon>
        <taxon>Hymenoptera</taxon>
        <taxon>Apocrita</taxon>
        <taxon>Aculeata</taxon>
        <taxon>Vespoidea</taxon>
        <taxon>Vespidae</taxon>
        <taxon>Vespinae</taxon>
        <taxon>Vespula</taxon>
    </lineage>
</organism>
<name>A0A834UDT7_VESPE</name>
<feature type="compositionally biased region" description="Basic and acidic residues" evidence="1">
    <location>
        <begin position="141"/>
        <end position="152"/>
    </location>
</feature>
<feature type="region of interest" description="Disordered" evidence="1">
    <location>
        <begin position="135"/>
        <end position="172"/>
    </location>
</feature>
<dbReference type="EMBL" id="JACSDY010000003">
    <property type="protein sequence ID" value="KAF7432483.1"/>
    <property type="molecule type" value="Genomic_DNA"/>
</dbReference>
<comment type="caution">
    <text evidence="2">The sequence shown here is derived from an EMBL/GenBank/DDBJ whole genome shotgun (WGS) entry which is preliminary data.</text>
</comment>
<sequence>MKPLVRRSRVNWLLTRPGIMTIKPFHCHENHRYEREKVAFRGRYWIDLKSQLEKGELELSPFAVTQIFRVSHLPDVDFKVPFAQRSVAMASSSSISMKVEEARRHLRRVKYTRLNARSPKGSTLYAADVAASSSFSSTIGDNDRENREERSNRKERKKKPSPRRSGEMQIPE</sequence>
<protein>
    <submittedName>
        <fullName evidence="2">Uncharacterized protein</fullName>
    </submittedName>
</protein>
<dbReference type="Proteomes" id="UP000600918">
    <property type="component" value="Unassembled WGS sequence"/>
</dbReference>
<feature type="compositionally biased region" description="Basic residues" evidence="1">
    <location>
        <begin position="153"/>
        <end position="162"/>
    </location>
</feature>